<name>A0A2P5AL95_PARAD</name>
<dbReference type="InterPro" id="IPR027417">
    <property type="entry name" value="P-loop_NTPase"/>
</dbReference>
<proteinExistence type="predicted"/>
<evidence type="ECO:0000259" key="1">
    <source>
        <dbReference type="Pfam" id="PF00931"/>
    </source>
</evidence>
<dbReference type="PANTHER" id="PTHR19338:SF0">
    <property type="entry name" value="MITOCHONDRIAL IMPORT INNER MEMBRANE TRANSLOCASE SUBUNIT TIM13"/>
    <property type="match status" value="1"/>
</dbReference>
<dbReference type="Gene3D" id="3.40.50.300">
    <property type="entry name" value="P-loop containing nucleotide triphosphate hydrolases"/>
    <property type="match status" value="1"/>
</dbReference>
<dbReference type="AlphaFoldDB" id="A0A2P5AL95"/>
<comment type="caution">
    <text evidence="2">The sequence shown here is derived from an EMBL/GenBank/DDBJ whole genome shotgun (WGS) entry which is preliminary data.</text>
</comment>
<dbReference type="GO" id="GO:0043531">
    <property type="term" value="F:ADP binding"/>
    <property type="evidence" value="ECO:0007669"/>
    <property type="project" value="InterPro"/>
</dbReference>
<dbReference type="Proteomes" id="UP000237105">
    <property type="component" value="Unassembled WGS sequence"/>
</dbReference>
<dbReference type="SUPFAM" id="SSF52540">
    <property type="entry name" value="P-loop containing nucleoside triphosphate hydrolases"/>
    <property type="match status" value="1"/>
</dbReference>
<gene>
    <name evidence="2" type="ORF">PanWU01x14_321030</name>
</gene>
<evidence type="ECO:0000313" key="2">
    <source>
        <dbReference type="EMBL" id="PON37338.1"/>
    </source>
</evidence>
<organism evidence="2 3">
    <name type="scientific">Parasponia andersonii</name>
    <name type="common">Sponia andersonii</name>
    <dbReference type="NCBI Taxonomy" id="3476"/>
    <lineage>
        <taxon>Eukaryota</taxon>
        <taxon>Viridiplantae</taxon>
        <taxon>Streptophyta</taxon>
        <taxon>Embryophyta</taxon>
        <taxon>Tracheophyta</taxon>
        <taxon>Spermatophyta</taxon>
        <taxon>Magnoliopsida</taxon>
        <taxon>eudicotyledons</taxon>
        <taxon>Gunneridae</taxon>
        <taxon>Pentapetalae</taxon>
        <taxon>rosids</taxon>
        <taxon>fabids</taxon>
        <taxon>Rosales</taxon>
        <taxon>Cannabaceae</taxon>
        <taxon>Parasponia</taxon>
    </lineage>
</organism>
<dbReference type="PANTHER" id="PTHR19338">
    <property type="entry name" value="TRANSLOCASE OF INNER MITOCHONDRIAL MEMBRANE 13 HOMOLOG"/>
    <property type="match status" value="1"/>
</dbReference>
<protein>
    <submittedName>
        <fullName evidence="2">NB-ARC domain containing protein</fullName>
    </submittedName>
</protein>
<evidence type="ECO:0000313" key="3">
    <source>
        <dbReference type="Proteomes" id="UP000237105"/>
    </source>
</evidence>
<dbReference type="STRING" id="3476.A0A2P5AL95"/>
<dbReference type="OrthoDB" id="1700985at2759"/>
<dbReference type="Pfam" id="PF00931">
    <property type="entry name" value="NB-ARC"/>
    <property type="match status" value="1"/>
</dbReference>
<dbReference type="InterPro" id="IPR002182">
    <property type="entry name" value="NB-ARC"/>
</dbReference>
<keyword evidence="3" id="KW-1185">Reference proteome</keyword>
<reference evidence="3" key="1">
    <citation type="submission" date="2016-06" db="EMBL/GenBank/DDBJ databases">
        <title>Parallel loss of symbiosis genes in relatives of nitrogen-fixing non-legume Parasponia.</title>
        <authorList>
            <person name="Van Velzen R."/>
            <person name="Holmer R."/>
            <person name="Bu F."/>
            <person name="Rutten L."/>
            <person name="Van Zeijl A."/>
            <person name="Liu W."/>
            <person name="Santuari L."/>
            <person name="Cao Q."/>
            <person name="Sharma T."/>
            <person name="Shen D."/>
            <person name="Roswanjaya Y."/>
            <person name="Wardhani T."/>
            <person name="Kalhor M.S."/>
            <person name="Jansen J."/>
            <person name="Van den Hoogen J."/>
            <person name="Gungor B."/>
            <person name="Hartog M."/>
            <person name="Hontelez J."/>
            <person name="Verver J."/>
            <person name="Yang W.-C."/>
            <person name="Schijlen E."/>
            <person name="Repin R."/>
            <person name="Schilthuizen M."/>
            <person name="Schranz E."/>
            <person name="Heidstra R."/>
            <person name="Miyata K."/>
            <person name="Fedorova E."/>
            <person name="Kohlen W."/>
            <person name="Bisseling T."/>
            <person name="Smit S."/>
            <person name="Geurts R."/>
        </authorList>
    </citation>
    <scope>NUCLEOTIDE SEQUENCE [LARGE SCALE GENOMIC DNA]</scope>
    <source>
        <strain evidence="3">cv. WU1-14</strain>
    </source>
</reference>
<sequence>MVQGINRRSATYDFSSTEQGSVVTARNHSRYDLRKDSRFLKETEVVGFESARNELIGVLEGEFPGRIVVSVVGMGGLGKTTLANQVYNHVKGHFDCMLGLKFHNHMMR</sequence>
<dbReference type="EMBL" id="JXTB01000534">
    <property type="protein sequence ID" value="PON37338.1"/>
    <property type="molecule type" value="Genomic_DNA"/>
</dbReference>
<accession>A0A2P5AL95</accession>
<feature type="domain" description="NB-ARC" evidence="1">
    <location>
        <begin position="53"/>
        <end position="98"/>
    </location>
</feature>